<dbReference type="PROSITE" id="PS50940">
    <property type="entry name" value="CHIT_BIND_II"/>
    <property type="match status" value="1"/>
</dbReference>
<dbReference type="GO" id="GO:0005576">
    <property type="term" value="C:extracellular region"/>
    <property type="evidence" value="ECO:0007669"/>
    <property type="project" value="InterPro"/>
</dbReference>
<sequence length="52" mass="5586">CKPGHAWPDHHDCHSFFECAAGGQPVRKTCGPGAAYCWQTGVCVPEEKVPSC</sequence>
<gene>
    <name evidence="2" type="ORF">EURHEDRAFT_422354</name>
</gene>
<dbReference type="OrthoDB" id="6020543at2759"/>
<dbReference type="HOGENOM" id="CLU_3092830_0_0_1"/>
<evidence type="ECO:0000313" key="2">
    <source>
        <dbReference type="EMBL" id="EYE99690.1"/>
    </source>
</evidence>
<dbReference type="AlphaFoldDB" id="A0A017STS3"/>
<feature type="domain" description="Chitin-binding type-2" evidence="1">
    <location>
        <begin position="1"/>
        <end position="52"/>
    </location>
</feature>
<protein>
    <recommendedName>
        <fullName evidence="1">Chitin-binding type-2 domain-containing protein</fullName>
    </recommendedName>
</protein>
<keyword evidence="3" id="KW-1185">Reference proteome</keyword>
<reference evidence="3" key="1">
    <citation type="journal article" date="2014" name="Nat. Commun.">
        <title>Genomic adaptations of the halophilic Dead Sea filamentous fungus Eurotium rubrum.</title>
        <authorList>
            <person name="Kis-Papo T."/>
            <person name="Weig A.R."/>
            <person name="Riley R."/>
            <person name="Persoh D."/>
            <person name="Salamov A."/>
            <person name="Sun H."/>
            <person name="Lipzen A."/>
            <person name="Wasser S.P."/>
            <person name="Rambold G."/>
            <person name="Grigoriev I.V."/>
            <person name="Nevo E."/>
        </authorList>
    </citation>
    <scope>NUCLEOTIDE SEQUENCE [LARGE SCALE GENOMIC DNA]</scope>
    <source>
        <strain evidence="3">CBS 135680</strain>
    </source>
</reference>
<dbReference type="GO" id="GO:0008061">
    <property type="term" value="F:chitin binding"/>
    <property type="evidence" value="ECO:0007669"/>
    <property type="project" value="InterPro"/>
</dbReference>
<dbReference type="InterPro" id="IPR036508">
    <property type="entry name" value="Chitin-bd_dom_sf"/>
</dbReference>
<dbReference type="RefSeq" id="XP_040643378.1">
    <property type="nucleotide sequence ID" value="XM_040783352.1"/>
</dbReference>
<evidence type="ECO:0000313" key="3">
    <source>
        <dbReference type="Proteomes" id="UP000019804"/>
    </source>
</evidence>
<proteinExistence type="predicted"/>
<dbReference type="Proteomes" id="UP000019804">
    <property type="component" value="Unassembled WGS sequence"/>
</dbReference>
<accession>A0A017STS3</accession>
<evidence type="ECO:0000259" key="1">
    <source>
        <dbReference type="PROSITE" id="PS50940"/>
    </source>
</evidence>
<name>A0A017STS3_ASPRC</name>
<feature type="non-terminal residue" evidence="2">
    <location>
        <position position="52"/>
    </location>
</feature>
<dbReference type="SUPFAM" id="SSF57625">
    <property type="entry name" value="Invertebrate chitin-binding proteins"/>
    <property type="match status" value="1"/>
</dbReference>
<dbReference type="InterPro" id="IPR002557">
    <property type="entry name" value="Chitin-bd_dom"/>
</dbReference>
<feature type="non-terminal residue" evidence="2">
    <location>
        <position position="1"/>
    </location>
</feature>
<dbReference type="GeneID" id="63698476"/>
<dbReference type="Pfam" id="PF01607">
    <property type="entry name" value="CBM_14"/>
    <property type="match status" value="1"/>
</dbReference>
<dbReference type="EMBL" id="KK088411">
    <property type="protein sequence ID" value="EYE99690.1"/>
    <property type="molecule type" value="Genomic_DNA"/>
</dbReference>
<organism evidence="2 3">
    <name type="scientific">Aspergillus ruber (strain CBS 135680)</name>
    <dbReference type="NCBI Taxonomy" id="1388766"/>
    <lineage>
        <taxon>Eukaryota</taxon>
        <taxon>Fungi</taxon>
        <taxon>Dikarya</taxon>
        <taxon>Ascomycota</taxon>
        <taxon>Pezizomycotina</taxon>
        <taxon>Eurotiomycetes</taxon>
        <taxon>Eurotiomycetidae</taxon>
        <taxon>Eurotiales</taxon>
        <taxon>Aspergillaceae</taxon>
        <taxon>Aspergillus</taxon>
        <taxon>Aspergillus subgen. Aspergillus</taxon>
    </lineage>
</organism>
<dbReference type="Gene3D" id="2.170.140.10">
    <property type="entry name" value="Chitin binding domain"/>
    <property type="match status" value="1"/>
</dbReference>